<dbReference type="Pfam" id="PF03963">
    <property type="entry name" value="FlgD"/>
    <property type="match status" value="1"/>
</dbReference>
<accession>A0A1M6N7F7</accession>
<evidence type="ECO:0000256" key="4">
    <source>
        <dbReference type="SAM" id="Coils"/>
    </source>
</evidence>
<evidence type="ECO:0000256" key="1">
    <source>
        <dbReference type="ARBA" id="ARBA00010577"/>
    </source>
</evidence>
<sequence>MTIGSVNNNYIYKGSSGAVSKTDENNSDIFDQIMENAQNTLSEDVSEIVIKLKPSTLGKLSIKISAEGGITVARFETDNEVVKEVLNENIEKLKSMLKEKGFSVHKIMIKLNSEEGESNSQIVEQIVNNIENSLSENTPEIIIKMKPESLGNLSIRVYKEDGIEIAEFLADSNIVKNVIHAEFDKVKEALKDKDFNVQRYIVSVKEDETPSNDKNDLISKADPNSMDKNMFLKLLITQLSNQDPLNPIEDREFIAQMAQFSSLEQMQQMNKNIQLNNIILDQINESFKEQSKRVNESLYYINDNITSSFEKLNNNIEKLKDDQDESLDNDLEVINELININKAIGGYDMDSNK</sequence>
<dbReference type="InterPro" id="IPR052563">
    <property type="entry name" value="FliK"/>
</dbReference>
<keyword evidence="7" id="KW-1185">Reference proteome</keyword>
<protein>
    <recommendedName>
        <fullName evidence="3">Basal-body rod modification protein FlgD</fullName>
    </recommendedName>
</protein>
<dbReference type="InterPro" id="IPR005648">
    <property type="entry name" value="FlgD"/>
</dbReference>
<keyword evidence="2 3" id="KW-1005">Bacterial flagellum biogenesis</keyword>
<evidence type="ECO:0000256" key="3">
    <source>
        <dbReference type="RuleBase" id="RU362076"/>
    </source>
</evidence>
<dbReference type="InterPro" id="IPR038610">
    <property type="entry name" value="FliK-like_C_sf"/>
</dbReference>
<proteinExistence type="inferred from homology"/>
<dbReference type="PANTHER" id="PTHR37533">
    <property type="entry name" value="FLAGELLAR HOOK-LENGTH CONTROL PROTEIN"/>
    <property type="match status" value="1"/>
</dbReference>
<dbReference type="InterPro" id="IPR021136">
    <property type="entry name" value="Flagellar_hook_control-like_C"/>
</dbReference>
<reference evidence="6 7" key="1">
    <citation type="submission" date="2016-11" db="EMBL/GenBank/DDBJ databases">
        <authorList>
            <person name="Jaros S."/>
            <person name="Januszkiewicz K."/>
            <person name="Wedrychowicz H."/>
        </authorList>
    </citation>
    <scope>NUCLEOTIDE SEQUENCE [LARGE SCALE GENOMIC DNA]</scope>
    <source>
        <strain evidence="6 7">DSM 15212</strain>
    </source>
</reference>
<dbReference type="Gene3D" id="3.30.750.140">
    <property type="match status" value="2"/>
</dbReference>
<dbReference type="AlphaFoldDB" id="A0A1M6N7F7"/>
<evidence type="ECO:0000313" key="6">
    <source>
        <dbReference type="EMBL" id="SHJ91695.1"/>
    </source>
</evidence>
<evidence type="ECO:0000256" key="2">
    <source>
        <dbReference type="ARBA" id="ARBA00022795"/>
    </source>
</evidence>
<dbReference type="PANTHER" id="PTHR37533:SF2">
    <property type="entry name" value="FLAGELLAR HOOK-LENGTH CONTROL PROTEIN"/>
    <property type="match status" value="1"/>
</dbReference>
<gene>
    <name evidence="6" type="ORF">SAMN02745912_01616</name>
</gene>
<feature type="domain" description="Flagellar hook-length control protein-like C-terminal" evidence="5">
    <location>
        <begin position="37"/>
        <end position="115"/>
    </location>
</feature>
<feature type="domain" description="Flagellar hook-length control protein-like C-terminal" evidence="5">
    <location>
        <begin position="133"/>
        <end position="208"/>
    </location>
</feature>
<dbReference type="GO" id="GO:0044781">
    <property type="term" value="P:bacterial-type flagellum organization"/>
    <property type="evidence" value="ECO:0007669"/>
    <property type="project" value="UniProtKB-UniRule"/>
</dbReference>
<dbReference type="Pfam" id="PF02120">
    <property type="entry name" value="Flg_hook"/>
    <property type="match status" value="2"/>
</dbReference>
<feature type="coiled-coil region" evidence="4">
    <location>
        <begin position="302"/>
        <end position="329"/>
    </location>
</feature>
<comment type="similarity">
    <text evidence="1 3">Belongs to the FlgD family.</text>
</comment>
<dbReference type="EMBL" id="FRAG01000015">
    <property type="protein sequence ID" value="SHJ91695.1"/>
    <property type="molecule type" value="Genomic_DNA"/>
</dbReference>
<organism evidence="6 7">
    <name type="scientific">Paramaledivibacter caminithermalis (strain DSM 15212 / CIP 107654 / DViRD3)</name>
    <name type="common">Clostridium caminithermale</name>
    <dbReference type="NCBI Taxonomy" id="1121301"/>
    <lineage>
        <taxon>Bacteria</taxon>
        <taxon>Bacillati</taxon>
        <taxon>Bacillota</taxon>
        <taxon>Clostridia</taxon>
        <taxon>Peptostreptococcales</taxon>
        <taxon>Caminicellaceae</taxon>
        <taxon>Paramaledivibacter</taxon>
    </lineage>
</organism>
<dbReference type="OrthoDB" id="280334at2"/>
<evidence type="ECO:0000259" key="5">
    <source>
        <dbReference type="Pfam" id="PF02120"/>
    </source>
</evidence>
<dbReference type="STRING" id="1121301.SAMN02745912_01616"/>
<dbReference type="CDD" id="cd17470">
    <property type="entry name" value="T3SS_Flik_C"/>
    <property type="match status" value="2"/>
</dbReference>
<dbReference type="Proteomes" id="UP000184465">
    <property type="component" value="Unassembled WGS sequence"/>
</dbReference>
<evidence type="ECO:0000313" key="7">
    <source>
        <dbReference type="Proteomes" id="UP000184465"/>
    </source>
</evidence>
<keyword evidence="4" id="KW-0175">Coiled coil</keyword>
<comment type="function">
    <text evidence="3">Required for flagellar hook formation. May act as a scaffolding protein.</text>
</comment>
<name>A0A1M6N7F7_PARC5</name>
<dbReference type="RefSeq" id="WP_084111843.1">
    <property type="nucleotide sequence ID" value="NZ_FRAG01000015.1"/>
</dbReference>